<accession>A0A5K7YMK1</accession>
<dbReference type="Gene3D" id="3.40.50.740">
    <property type="match status" value="1"/>
</dbReference>
<dbReference type="InterPro" id="IPR006657">
    <property type="entry name" value="MoPterin_dinucl-bd_dom"/>
</dbReference>
<dbReference type="Gene3D" id="3.40.228.10">
    <property type="entry name" value="Dimethylsulfoxide Reductase, domain 2"/>
    <property type="match status" value="1"/>
</dbReference>
<evidence type="ECO:0000259" key="5">
    <source>
        <dbReference type="PROSITE" id="PS51669"/>
    </source>
</evidence>
<dbReference type="AlphaFoldDB" id="A0A5K7YMK1"/>
<dbReference type="GO" id="GO:0043546">
    <property type="term" value="F:molybdopterin cofactor binding"/>
    <property type="evidence" value="ECO:0007669"/>
    <property type="project" value="InterPro"/>
</dbReference>
<evidence type="ECO:0000256" key="2">
    <source>
        <dbReference type="ARBA" id="ARBA00022723"/>
    </source>
</evidence>
<evidence type="ECO:0000313" key="6">
    <source>
        <dbReference type="EMBL" id="BBO70038.1"/>
    </source>
</evidence>
<dbReference type="PANTHER" id="PTHR43742">
    <property type="entry name" value="TRIMETHYLAMINE-N-OXIDE REDUCTASE"/>
    <property type="match status" value="1"/>
</dbReference>
<dbReference type="GO" id="GO:0016491">
    <property type="term" value="F:oxidoreductase activity"/>
    <property type="evidence" value="ECO:0007669"/>
    <property type="project" value="InterPro"/>
</dbReference>
<dbReference type="RefSeq" id="WP_155318021.1">
    <property type="nucleotide sequence ID" value="NZ_AP021874.1"/>
</dbReference>
<dbReference type="GO" id="GO:0046872">
    <property type="term" value="F:metal ion binding"/>
    <property type="evidence" value="ECO:0007669"/>
    <property type="project" value="UniProtKB-KW"/>
</dbReference>
<dbReference type="Gene3D" id="2.40.40.20">
    <property type="match status" value="1"/>
</dbReference>
<evidence type="ECO:0000256" key="3">
    <source>
        <dbReference type="ARBA" id="ARBA00023004"/>
    </source>
</evidence>
<keyword evidence="3" id="KW-0408">Iron</keyword>
<dbReference type="OrthoDB" id="9757870at2"/>
<proteinExistence type="inferred from homology"/>
<evidence type="ECO:0000256" key="1">
    <source>
        <dbReference type="ARBA" id="ARBA00010312"/>
    </source>
</evidence>
<evidence type="ECO:0000256" key="4">
    <source>
        <dbReference type="ARBA" id="ARBA00023014"/>
    </source>
</evidence>
<dbReference type="SUPFAM" id="SSF50692">
    <property type="entry name" value="ADC-like"/>
    <property type="match status" value="1"/>
</dbReference>
<sequence length="749" mass="82523">MGQWLKTGCVLCAQNCGLEVLVEQGRMVRVRPDKANPRSRGYACRKGLNVIYHQYPADRLTHPLKRVGDEFEAISWEQAMDEIASRLQALLDEHGPRCLAYMGGSAQGGHMEAGFGLTLLRALGSQYFYSSAGQEFSGSWWVFGRMLGKQYNVAIPDEHAAEMMVAWGWNGMQSHQMPRAPLVLKGFAGDPERILVSVDPRRSETAAIADIHLAVRPGTDALLARAMTALIVQEGWQDQACLDAHVDGWDRIRPWFENFDVGGALDVCRVDAGQVRALCRLMTAKRWCLHTDLGIYMGRHSTLNSYLTCILEAVCGRFGVRGGNIIPGMVMPMGFHADERSEKTWRTVATHMPPAAAGSFPPAVIPEEILNDRPERLRAVMVSACNPLRSWPDSQALEKAFGELDLLVVNDIAMSETARRAHYVLPCRTFYESWDATFFPWTYPEVFFQLRRPVVDPPGECLEASQIFTRLADRLGLIPEIAEDLHAAARGDRLTFGARLMEYAGQVPEALPRMPFVLAQTLGRAWDSAAKAGLWGLLMTAPKAFRKNAARAGFAPGIDQGDRIFQALLDTPQGLWVGKADADNPMDGIKTPSGRIEVFIEELEEGVLGLTPEKEAADLAMPAEFPLILNAGRHMKYNINTLMRNPAWNEGKRACTVAMSPADAAAMDLTDGQDVNVTTAAGSAVGELEVSDQVRDGMVLVPHGFGLNYAGSVYGINANHLTRNTHRDPIGTPLHRFVPCRVEPVRVHS</sequence>
<dbReference type="InterPro" id="IPR009010">
    <property type="entry name" value="Asp_de-COase-like_dom_sf"/>
</dbReference>
<reference evidence="6 7" key="1">
    <citation type="submission" date="2019-11" db="EMBL/GenBank/DDBJ databases">
        <title>Comparative genomics of hydrocarbon-degrading Desulfosarcina strains.</title>
        <authorList>
            <person name="Watanabe M."/>
            <person name="Kojima H."/>
            <person name="Fukui M."/>
        </authorList>
    </citation>
    <scope>NUCLEOTIDE SEQUENCE [LARGE SCALE GENOMIC DNA]</scope>
    <source>
        <strain evidence="6 7">PL12</strain>
    </source>
</reference>
<dbReference type="SUPFAM" id="SSF53706">
    <property type="entry name" value="Formate dehydrogenase/DMSO reductase, domains 1-3"/>
    <property type="match status" value="1"/>
</dbReference>
<dbReference type="InterPro" id="IPR050612">
    <property type="entry name" value="Prok_Mopterin_Oxidored"/>
</dbReference>
<dbReference type="Pfam" id="PF04879">
    <property type="entry name" value="Molybdop_Fe4S4"/>
    <property type="match status" value="1"/>
</dbReference>
<feature type="domain" description="4Fe-4S Mo/W bis-MGD-type" evidence="5">
    <location>
        <begin position="2"/>
        <end position="58"/>
    </location>
</feature>
<dbReference type="Proteomes" id="UP000427906">
    <property type="component" value="Chromosome"/>
</dbReference>
<comment type="similarity">
    <text evidence="1">Belongs to the prokaryotic molybdopterin-containing oxidoreductase family.</text>
</comment>
<keyword evidence="4" id="KW-0411">Iron-sulfur</keyword>
<dbReference type="InterPro" id="IPR006656">
    <property type="entry name" value="Mopterin_OxRdtase"/>
</dbReference>
<dbReference type="Gene3D" id="2.20.25.90">
    <property type="entry name" value="ADC-like domains"/>
    <property type="match status" value="1"/>
</dbReference>
<keyword evidence="7" id="KW-1185">Reference proteome</keyword>
<dbReference type="PANTHER" id="PTHR43742:SF6">
    <property type="entry name" value="OXIDOREDUCTASE YYAE-RELATED"/>
    <property type="match status" value="1"/>
</dbReference>
<name>A0A5K7YMK1_9BACT</name>
<dbReference type="KEGG" id="dalk:DSCA_39680"/>
<keyword evidence="2" id="KW-0479">Metal-binding</keyword>
<evidence type="ECO:0000313" key="7">
    <source>
        <dbReference type="Proteomes" id="UP000427906"/>
    </source>
</evidence>
<dbReference type="Pfam" id="PF00384">
    <property type="entry name" value="Molybdopterin"/>
    <property type="match status" value="1"/>
</dbReference>
<dbReference type="PROSITE" id="PS51669">
    <property type="entry name" value="4FE4S_MOW_BIS_MGD"/>
    <property type="match status" value="1"/>
</dbReference>
<organism evidence="6 7">
    <name type="scientific">Desulfosarcina alkanivorans</name>
    <dbReference type="NCBI Taxonomy" id="571177"/>
    <lineage>
        <taxon>Bacteria</taxon>
        <taxon>Pseudomonadati</taxon>
        <taxon>Thermodesulfobacteriota</taxon>
        <taxon>Desulfobacteria</taxon>
        <taxon>Desulfobacterales</taxon>
        <taxon>Desulfosarcinaceae</taxon>
        <taxon>Desulfosarcina</taxon>
    </lineage>
</organism>
<dbReference type="SMART" id="SM00926">
    <property type="entry name" value="Molybdop_Fe4S4"/>
    <property type="match status" value="1"/>
</dbReference>
<gene>
    <name evidence="6" type="ORF">DSCA_39680</name>
</gene>
<dbReference type="EMBL" id="AP021874">
    <property type="protein sequence ID" value="BBO70038.1"/>
    <property type="molecule type" value="Genomic_DNA"/>
</dbReference>
<dbReference type="GO" id="GO:0051536">
    <property type="term" value="F:iron-sulfur cluster binding"/>
    <property type="evidence" value="ECO:0007669"/>
    <property type="project" value="UniProtKB-KW"/>
</dbReference>
<dbReference type="InterPro" id="IPR006963">
    <property type="entry name" value="Mopterin_OxRdtase_4Fe-4S_dom"/>
</dbReference>
<dbReference type="Pfam" id="PF01568">
    <property type="entry name" value="Molydop_binding"/>
    <property type="match status" value="1"/>
</dbReference>
<protein>
    <submittedName>
        <fullName evidence="6">Dehydrogenase</fullName>
    </submittedName>
</protein>